<evidence type="ECO:0000256" key="2">
    <source>
        <dbReference type="ARBA" id="ARBA00022679"/>
    </source>
</evidence>
<dbReference type="PROSITE" id="PS52004">
    <property type="entry name" value="KS3_2"/>
    <property type="match status" value="1"/>
</dbReference>
<dbReference type="InterPro" id="IPR016039">
    <property type="entry name" value="Thiolase-like"/>
</dbReference>
<dbReference type="GO" id="GO:0006633">
    <property type="term" value="P:fatty acid biosynthetic process"/>
    <property type="evidence" value="ECO:0007669"/>
    <property type="project" value="TreeGrafter"/>
</dbReference>
<dbReference type="RefSeq" id="WP_208253496.1">
    <property type="nucleotide sequence ID" value="NZ_JAGEOJ010000001.1"/>
</dbReference>
<evidence type="ECO:0000313" key="5">
    <source>
        <dbReference type="EMBL" id="MBO2445916.1"/>
    </source>
</evidence>
<dbReference type="EMBL" id="JAGEOJ010000001">
    <property type="protein sequence ID" value="MBO2445916.1"/>
    <property type="molecule type" value="Genomic_DNA"/>
</dbReference>
<feature type="domain" description="Ketosynthase family 3 (KS3)" evidence="4">
    <location>
        <begin position="1"/>
        <end position="376"/>
    </location>
</feature>
<keyword evidence="2 3" id="KW-0808">Transferase</keyword>
<dbReference type="InterPro" id="IPR014031">
    <property type="entry name" value="Ketoacyl_synth_C"/>
</dbReference>
<keyword evidence="6" id="KW-1185">Reference proteome</keyword>
<dbReference type="SUPFAM" id="SSF53901">
    <property type="entry name" value="Thiolase-like"/>
    <property type="match status" value="2"/>
</dbReference>
<organism evidence="5 6">
    <name type="scientific">Actinomadura barringtoniae</name>
    <dbReference type="NCBI Taxonomy" id="1427535"/>
    <lineage>
        <taxon>Bacteria</taxon>
        <taxon>Bacillati</taxon>
        <taxon>Actinomycetota</taxon>
        <taxon>Actinomycetes</taxon>
        <taxon>Streptosporangiales</taxon>
        <taxon>Thermomonosporaceae</taxon>
        <taxon>Actinomadura</taxon>
    </lineage>
</organism>
<dbReference type="CDD" id="cd00834">
    <property type="entry name" value="KAS_I_II"/>
    <property type="match status" value="1"/>
</dbReference>
<evidence type="ECO:0000256" key="1">
    <source>
        <dbReference type="ARBA" id="ARBA00008467"/>
    </source>
</evidence>
<name>A0A939P5W4_9ACTN</name>
<comment type="caution">
    <text evidence="5">The sequence shown here is derived from an EMBL/GenBank/DDBJ whole genome shotgun (WGS) entry which is preliminary data.</text>
</comment>
<comment type="similarity">
    <text evidence="1 3">Belongs to the thiolase-like superfamily. Beta-ketoacyl-ACP synthases family.</text>
</comment>
<dbReference type="Proteomes" id="UP000669179">
    <property type="component" value="Unassembled WGS sequence"/>
</dbReference>
<gene>
    <name evidence="5" type="ORF">J4573_02330</name>
</gene>
<dbReference type="InterPro" id="IPR020841">
    <property type="entry name" value="PKS_Beta-ketoAc_synthase_dom"/>
</dbReference>
<dbReference type="AlphaFoldDB" id="A0A939P5W4"/>
<reference evidence="5" key="1">
    <citation type="submission" date="2021-03" db="EMBL/GenBank/DDBJ databases">
        <authorList>
            <person name="Kanchanasin P."/>
            <person name="Saeng-In P."/>
            <person name="Phongsopitanun W."/>
            <person name="Yuki M."/>
            <person name="Kudo T."/>
            <person name="Ohkuma M."/>
            <person name="Tanasupawat S."/>
        </authorList>
    </citation>
    <scope>NUCLEOTIDE SEQUENCE</scope>
    <source>
        <strain evidence="5">GKU 128</strain>
    </source>
</reference>
<evidence type="ECO:0000256" key="3">
    <source>
        <dbReference type="RuleBase" id="RU003694"/>
    </source>
</evidence>
<dbReference type="PANTHER" id="PTHR11712">
    <property type="entry name" value="POLYKETIDE SYNTHASE-RELATED"/>
    <property type="match status" value="1"/>
</dbReference>
<evidence type="ECO:0000313" key="6">
    <source>
        <dbReference type="Proteomes" id="UP000669179"/>
    </source>
</evidence>
<dbReference type="SMART" id="SM00825">
    <property type="entry name" value="PKS_KS"/>
    <property type="match status" value="1"/>
</dbReference>
<evidence type="ECO:0000259" key="4">
    <source>
        <dbReference type="PROSITE" id="PS52004"/>
    </source>
</evidence>
<proteinExistence type="inferred from homology"/>
<dbReference type="Pfam" id="PF00109">
    <property type="entry name" value="ketoacyl-synt"/>
    <property type="match status" value="1"/>
</dbReference>
<dbReference type="GO" id="GO:0004315">
    <property type="term" value="F:3-oxoacyl-[acyl-carrier-protein] synthase activity"/>
    <property type="evidence" value="ECO:0007669"/>
    <property type="project" value="TreeGrafter"/>
</dbReference>
<dbReference type="PANTHER" id="PTHR11712:SF336">
    <property type="entry name" value="3-OXOACYL-[ACYL-CARRIER-PROTEIN] SYNTHASE, MITOCHONDRIAL"/>
    <property type="match status" value="1"/>
</dbReference>
<sequence length="379" mass="39066">MPLAITGADVLSSVGAGSAEHFEALCAGTSGLGPLLEIDPSSVGVRFGYQITDGRPVMHRTTQWLVRCMTGAIADSGLDLARSRVGVVVATGLRELRSVELWSVGQGTATLADLHVAQAVREALGPGTPTLELTNACAAGGYALAVAADLVDLDRFDAVVVAAADTLTESMLAMIGRVTPVPAEALRPFEAARRGVLLGDGAAAVVLERLDHARHRDARPLARLRSVGLSCDAHHETAPDRDGLIRAMRDAFRRAAVAPAEIDLIMAHGTGTALNDPAEALAIKEVFGSATATTAISALKSMIGHTSGASGLIAVVTAIEAIRQGRVPPTVMLETVIKEAEGLDLVRGSERPAEVDTVQVNAFGFGGVNSVAILEGAAS</sequence>
<dbReference type="InterPro" id="IPR000794">
    <property type="entry name" value="Beta-ketoacyl_synthase"/>
</dbReference>
<dbReference type="InterPro" id="IPR014030">
    <property type="entry name" value="Ketoacyl_synth_N"/>
</dbReference>
<dbReference type="Pfam" id="PF02801">
    <property type="entry name" value="Ketoacyl-synt_C"/>
    <property type="match status" value="1"/>
</dbReference>
<protein>
    <submittedName>
        <fullName evidence="5">Beta-ketoacyl-[acyl-carrier-protein] synthase family protein</fullName>
    </submittedName>
</protein>
<accession>A0A939P5W4</accession>
<dbReference type="Gene3D" id="3.40.47.10">
    <property type="match status" value="1"/>
</dbReference>